<gene>
    <name evidence="3" type="ORF">F6X38_17265</name>
</gene>
<feature type="compositionally biased region" description="Low complexity" evidence="1">
    <location>
        <begin position="180"/>
        <end position="203"/>
    </location>
</feature>
<name>A0A7V7PM25_9HYPH</name>
<organism evidence="3 4">
    <name type="scientific">Plantimonas leprariae</name>
    <dbReference type="NCBI Taxonomy" id="2615207"/>
    <lineage>
        <taxon>Bacteria</taxon>
        <taxon>Pseudomonadati</taxon>
        <taxon>Pseudomonadota</taxon>
        <taxon>Alphaproteobacteria</taxon>
        <taxon>Hyphomicrobiales</taxon>
        <taxon>Aurantimonadaceae</taxon>
        <taxon>Plantimonas</taxon>
    </lineage>
</organism>
<dbReference type="EMBL" id="VZDO01000015">
    <property type="protein sequence ID" value="KAB0677733.1"/>
    <property type="molecule type" value="Genomic_DNA"/>
</dbReference>
<keyword evidence="2" id="KW-1133">Transmembrane helix</keyword>
<feature type="transmembrane region" description="Helical" evidence="2">
    <location>
        <begin position="108"/>
        <end position="127"/>
    </location>
</feature>
<keyword evidence="2" id="KW-0812">Transmembrane</keyword>
<feature type="transmembrane region" description="Helical" evidence="2">
    <location>
        <begin position="30"/>
        <end position="56"/>
    </location>
</feature>
<reference evidence="3 4" key="1">
    <citation type="submission" date="2019-09" db="EMBL/GenBank/DDBJ databases">
        <title>YIM 132180 draft genome.</title>
        <authorList>
            <person name="Zhang K."/>
        </authorList>
    </citation>
    <scope>NUCLEOTIDE SEQUENCE [LARGE SCALE GENOMIC DNA]</scope>
    <source>
        <strain evidence="3 4">YIM 132180</strain>
    </source>
</reference>
<keyword evidence="2" id="KW-0472">Membrane</keyword>
<protein>
    <recommendedName>
        <fullName evidence="5">PhnA-like protein</fullName>
    </recommendedName>
</protein>
<feature type="region of interest" description="Disordered" evidence="1">
    <location>
        <begin position="178"/>
        <end position="208"/>
    </location>
</feature>
<dbReference type="RefSeq" id="WP_150971813.1">
    <property type="nucleotide sequence ID" value="NZ_VZDO01000015.1"/>
</dbReference>
<dbReference type="Proteomes" id="UP000432089">
    <property type="component" value="Unassembled WGS sequence"/>
</dbReference>
<keyword evidence="4" id="KW-1185">Reference proteome</keyword>
<evidence type="ECO:0008006" key="5">
    <source>
        <dbReference type="Google" id="ProtNLM"/>
    </source>
</evidence>
<accession>A0A7V7PM25</accession>
<proteinExistence type="predicted"/>
<feature type="transmembrane region" description="Helical" evidence="2">
    <location>
        <begin position="279"/>
        <end position="300"/>
    </location>
</feature>
<evidence type="ECO:0000256" key="1">
    <source>
        <dbReference type="SAM" id="MobiDB-lite"/>
    </source>
</evidence>
<evidence type="ECO:0000313" key="4">
    <source>
        <dbReference type="Proteomes" id="UP000432089"/>
    </source>
</evidence>
<evidence type="ECO:0000256" key="2">
    <source>
        <dbReference type="SAM" id="Phobius"/>
    </source>
</evidence>
<comment type="caution">
    <text evidence="3">The sequence shown here is derived from an EMBL/GenBank/DDBJ whole genome shotgun (WGS) entry which is preliminary data.</text>
</comment>
<sequence length="313" mass="31983">MSDTTYHPAAVREPATVAPAYAVPPRRVSWGAIIAGAIITFVVQIMLGLLGIGIGLSTVDPAGNGAPTLSTLGTSTGIWAIVTVLIATFIGGYSAARLSGVLTRGESVLHGVVTWATSTLLIVYLLTSGAGSIISGTLGTVGSSFSAIGSAVQAVAPNSLAGLPEGLQNQARDLLRRGEQQGQQAVNQAQQQGQQAADQARQATGEPDLTRAIPEIVRGLAPNATPEQRQAAVTVVSQQAGIPQQEAEQRLQQFQGQYNQALDQVKQTADASAKNVSTAAFAGFVALLVGVIVAAIGGAAGRPRLPATHRVTA</sequence>
<feature type="transmembrane region" description="Helical" evidence="2">
    <location>
        <begin position="76"/>
        <end position="96"/>
    </location>
</feature>
<dbReference type="AlphaFoldDB" id="A0A7V7PM25"/>
<evidence type="ECO:0000313" key="3">
    <source>
        <dbReference type="EMBL" id="KAB0677733.1"/>
    </source>
</evidence>